<sequence>MKLKFNKLAGAVSLILLSTSVYAQQDEKIESLEQQIEALQRSLESLKQEQQGIKEEQKQTKVDIEEVKAKSLLPEGSPGLLNTVGEKAGVRISGFVHLDAGVIENGAGINNTNFSIYAPVLNGTVVNTDKNDTLDMSIRRSRLNFDTNHTVNDKTLKTHVELDMIGDGGNESFTNGYDARIRQAYATYDGWLVGQSFTTFLNFASLGELANFGQHANALFIRQVMVRYTGQFDGGSWSVAAENPYENNVITVAGSVTDSNRDDQLFPDLVGRVDFKGDWGTASLATLVRKFELDVPTPGGADDSAWGSAVSAVARIPVFSGSIGMQVNYGALGRYLELGPYPDAYVEDGEIKPYITAGFSAIYSHTWRKGLRSTFAYAITDSQEDSNVNLPTAIDKTSSVQANVFWDPMERTTLGLEYGLYGIELGNGTKQNVYRWQATAQFNF</sequence>
<keyword evidence="4" id="KW-1185">Reference proteome</keyword>
<organism evidence="3 4">
    <name type="scientific">Alteromonas lipolytica</name>
    <dbReference type="NCBI Taxonomy" id="1856405"/>
    <lineage>
        <taxon>Bacteria</taxon>
        <taxon>Pseudomonadati</taxon>
        <taxon>Pseudomonadota</taxon>
        <taxon>Gammaproteobacteria</taxon>
        <taxon>Alteromonadales</taxon>
        <taxon>Alteromonadaceae</taxon>
        <taxon>Alteromonas/Salinimonas group</taxon>
        <taxon>Alteromonas</taxon>
    </lineage>
</organism>
<evidence type="ECO:0000256" key="2">
    <source>
        <dbReference type="SAM" id="SignalP"/>
    </source>
</evidence>
<evidence type="ECO:0000313" key="4">
    <source>
        <dbReference type="Proteomes" id="UP000176037"/>
    </source>
</evidence>
<evidence type="ECO:0000256" key="1">
    <source>
        <dbReference type="SAM" id="Coils"/>
    </source>
</evidence>
<dbReference type="OrthoDB" id="190887at2"/>
<keyword evidence="2" id="KW-0732">Signal</keyword>
<keyword evidence="1" id="KW-0175">Coiled coil</keyword>
<dbReference type="Proteomes" id="UP000176037">
    <property type="component" value="Unassembled WGS sequence"/>
</dbReference>
<dbReference type="SUPFAM" id="SSF56935">
    <property type="entry name" value="Porins"/>
    <property type="match status" value="1"/>
</dbReference>
<reference evidence="3 4" key="1">
    <citation type="submission" date="2016-09" db="EMBL/GenBank/DDBJ databases">
        <title>Alteromonas lipolytica, a new species isolated from sea water.</title>
        <authorList>
            <person name="Wu Y.-H."/>
            <person name="Cheng H."/>
            <person name="Xu X.-W."/>
        </authorList>
    </citation>
    <scope>NUCLEOTIDE SEQUENCE [LARGE SCALE GENOMIC DNA]</scope>
    <source>
        <strain evidence="3 4">JW12</strain>
    </source>
</reference>
<evidence type="ECO:0008006" key="5">
    <source>
        <dbReference type="Google" id="ProtNLM"/>
    </source>
</evidence>
<proteinExistence type="predicted"/>
<dbReference type="STRING" id="1856405.BFC17_08760"/>
<dbReference type="InterPro" id="IPR045748">
    <property type="entry name" value="DcaP"/>
</dbReference>
<name>A0A1E8FJW3_9ALTE</name>
<protein>
    <recommendedName>
        <fullName evidence="5">Porin</fullName>
    </recommendedName>
</protein>
<feature type="signal peptide" evidence="2">
    <location>
        <begin position="1"/>
        <end position="23"/>
    </location>
</feature>
<dbReference type="RefSeq" id="WP_070174611.1">
    <property type="nucleotide sequence ID" value="NZ_BMJR01000007.1"/>
</dbReference>
<dbReference type="Pfam" id="PF19577">
    <property type="entry name" value="DcaP"/>
    <property type="match status" value="1"/>
</dbReference>
<dbReference type="EMBL" id="MJIC01000002">
    <property type="protein sequence ID" value="OFI36204.1"/>
    <property type="molecule type" value="Genomic_DNA"/>
</dbReference>
<feature type="chain" id="PRO_5009214398" description="Porin" evidence="2">
    <location>
        <begin position="24"/>
        <end position="444"/>
    </location>
</feature>
<evidence type="ECO:0000313" key="3">
    <source>
        <dbReference type="EMBL" id="OFI36204.1"/>
    </source>
</evidence>
<gene>
    <name evidence="3" type="ORF">BFC17_08760</name>
</gene>
<dbReference type="AlphaFoldDB" id="A0A1E8FJW3"/>
<comment type="caution">
    <text evidence="3">The sequence shown here is derived from an EMBL/GenBank/DDBJ whole genome shotgun (WGS) entry which is preliminary data.</text>
</comment>
<feature type="coiled-coil region" evidence="1">
    <location>
        <begin position="22"/>
        <end position="63"/>
    </location>
</feature>
<accession>A0A1E8FJW3</accession>